<evidence type="ECO:0000259" key="2">
    <source>
        <dbReference type="PROSITE" id="PS50076"/>
    </source>
</evidence>
<feature type="region of interest" description="Disordered" evidence="1">
    <location>
        <begin position="91"/>
        <end position="161"/>
    </location>
</feature>
<feature type="region of interest" description="Disordered" evidence="1">
    <location>
        <begin position="194"/>
        <end position="253"/>
    </location>
</feature>
<proteinExistence type="predicted"/>
<dbReference type="PROSITE" id="PS50076">
    <property type="entry name" value="DNAJ_2"/>
    <property type="match status" value="1"/>
</dbReference>
<organism evidence="3 4">
    <name type="scientific">Zasmidium cellare ATCC 36951</name>
    <dbReference type="NCBI Taxonomy" id="1080233"/>
    <lineage>
        <taxon>Eukaryota</taxon>
        <taxon>Fungi</taxon>
        <taxon>Dikarya</taxon>
        <taxon>Ascomycota</taxon>
        <taxon>Pezizomycotina</taxon>
        <taxon>Dothideomycetes</taxon>
        <taxon>Dothideomycetidae</taxon>
        <taxon>Mycosphaerellales</taxon>
        <taxon>Mycosphaerellaceae</taxon>
        <taxon>Zasmidium</taxon>
    </lineage>
</organism>
<protein>
    <recommendedName>
        <fullName evidence="2">J domain-containing protein</fullName>
    </recommendedName>
</protein>
<dbReference type="InterPro" id="IPR036869">
    <property type="entry name" value="J_dom_sf"/>
</dbReference>
<dbReference type="AlphaFoldDB" id="A0A6A6D7A8"/>
<feature type="domain" description="J" evidence="2">
    <location>
        <begin position="9"/>
        <end position="73"/>
    </location>
</feature>
<dbReference type="CDD" id="cd06257">
    <property type="entry name" value="DnaJ"/>
    <property type="match status" value="1"/>
</dbReference>
<dbReference type="RefSeq" id="XP_033674405.1">
    <property type="nucleotide sequence ID" value="XM_033810951.1"/>
</dbReference>
<dbReference type="GeneID" id="54564223"/>
<feature type="compositionally biased region" description="Low complexity" evidence="1">
    <location>
        <begin position="286"/>
        <end position="311"/>
    </location>
</feature>
<name>A0A6A6D7A8_ZASCE</name>
<feature type="compositionally biased region" description="Acidic residues" evidence="1">
    <location>
        <begin position="93"/>
        <end position="152"/>
    </location>
</feature>
<dbReference type="Pfam" id="PF00226">
    <property type="entry name" value="DnaJ"/>
    <property type="match status" value="1"/>
</dbReference>
<dbReference type="EMBL" id="ML993579">
    <property type="protein sequence ID" value="KAF2173516.1"/>
    <property type="molecule type" value="Genomic_DNA"/>
</dbReference>
<dbReference type="OrthoDB" id="10250354at2759"/>
<reference evidence="3" key="1">
    <citation type="journal article" date="2020" name="Stud. Mycol.">
        <title>101 Dothideomycetes genomes: a test case for predicting lifestyles and emergence of pathogens.</title>
        <authorList>
            <person name="Haridas S."/>
            <person name="Albert R."/>
            <person name="Binder M."/>
            <person name="Bloem J."/>
            <person name="Labutti K."/>
            <person name="Salamov A."/>
            <person name="Andreopoulos B."/>
            <person name="Baker S."/>
            <person name="Barry K."/>
            <person name="Bills G."/>
            <person name="Bluhm B."/>
            <person name="Cannon C."/>
            <person name="Castanera R."/>
            <person name="Culley D."/>
            <person name="Daum C."/>
            <person name="Ezra D."/>
            <person name="Gonzalez J."/>
            <person name="Henrissat B."/>
            <person name="Kuo A."/>
            <person name="Liang C."/>
            <person name="Lipzen A."/>
            <person name="Lutzoni F."/>
            <person name="Magnuson J."/>
            <person name="Mondo S."/>
            <person name="Nolan M."/>
            <person name="Ohm R."/>
            <person name="Pangilinan J."/>
            <person name="Park H.-J."/>
            <person name="Ramirez L."/>
            <person name="Alfaro M."/>
            <person name="Sun H."/>
            <person name="Tritt A."/>
            <person name="Yoshinaga Y."/>
            <person name="Zwiers L.-H."/>
            <person name="Turgeon B."/>
            <person name="Goodwin S."/>
            <person name="Spatafora J."/>
            <person name="Crous P."/>
            <person name="Grigoriev I."/>
        </authorList>
    </citation>
    <scope>NUCLEOTIDE SEQUENCE</scope>
    <source>
        <strain evidence="3">ATCC 36951</strain>
    </source>
</reference>
<dbReference type="InterPro" id="IPR001623">
    <property type="entry name" value="DnaJ_domain"/>
</dbReference>
<sequence>MAQQPSIPDYYAILGTKPSATGIEIQRCYRKLVRVWRRPGLQAGVGVLAMVSIDEAYATLKNQEKRKAYDAEWPSIKKAWKKFQQRKIIAAQADDDEEMSDVDSDLDEDEDEVATDGEEKADDEDDTDDGGPDGEAEDADYTDREESDDDEVVVAKRGRMSRVVYDSEDDEVVVAKPICKSVVATKPIRKSIVVYNSEDEIDSDSDSEPEAEFTDDEEPESSDEDVDENVDRYAKYCTGYESESGSDSDDETRYAVQLRSGKWMDLHKHNEQDPHHEMCMSDHENNANGDAANGNDENGDNANGIAADGDG</sequence>
<feature type="region of interest" description="Disordered" evidence="1">
    <location>
        <begin position="265"/>
        <end position="311"/>
    </location>
</feature>
<evidence type="ECO:0000313" key="4">
    <source>
        <dbReference type="Proteomes" id="UP000799537"/>
    </source>
</evidence>
<dbReference type="SUPFAM" id="SSF46565">
    <property type="entry name" value="Chaperone J-domain"/>
    <property type="match status" value="1"/>
</dbReference>
<gene>
    <name evidence="3" type="ORF">M409DRAFT_48481</name>
</gene>
<evidence type="ECO:0000256" key="1">
    <source>
        <dbReference type="SAM" id="MobiDB-lite"/>
    </source>
</evidence>
<dbReference type="Gene3D" id="1.10.287.110">
    <property type="entry name" value="DnaJ domain"/>
    <property type="match status" value="1"/>
</dbReference>
<feature type="compositionally biased region" description="Acidic residues" evidence="1">
    <location>
        <begin position="197"/>
        <end position="228"/>
    </location>
</feature>
<evidence type="ECO:0000313" key="3">
    <source>
        <dbReference type="EMBL" id="KAF2173516.1"/>
    </source>
</evidence>
<feature type="compositionally biased region" description="Basic and acidic residues" evidence="1">
    <location>
        <begin position="265"/>
        <end position="285"/>
    </location>
</feature>
<dbReference type="Proteomes" id="UP000799537">
    <property type="component" value="Unassembled WGS sequence"/>
</dbReference>
<dbReference type="SMART" id="SM00271">
    <property type="entry name" value="DnaJ"/>
    <property type="match status" value="1"/>
</dbReference>
<accession>A0A6A6D7A8</accession>
<keyword evidence="4" id="KW-1185">Reference proteome</keyword>